<dbReference type="SUPFAM" id="SSF53474">
    <property type="entry name" value="alpha/beta-Hydrolases"/>
    <property type="match status" value="1"/>
</dbReference>
<dbReference type="PANTHER" id="PTHR43798">
    <property type="entry name" value="MONOACYLGLYCEROL LIPASE"/>
    <property type="match status" value="1"/>
</dbReference>
<feature type="domain" description="AB hydrolase-1" evidence="1">
    <location>
        <begin position="57"/>
        <end position="156"/>
    </location>
</feature>
<dbReference type="PRINTS" id="PR00111">
    <property type="entry name" value="ABHYDROLASE"/>
</dbReference>
<evidence type="ECO:0000313" key="2">
    <source>
        <dbReference type="EMBL" id="MBO4205013.1"/>
    </source>
</evidence>
<name>A0ABS3VKF4_MICEH</name>
<dbReference type="GO" id="GO:0016787">
    <property type="term" value="F:hydrolase activity"/>
    <property type="evidence" value="ECO:0007669"/>
    <property type="project" value="UniProtKB-KW"/>
</dbReference>
<keyword evidence="2" id="KW-0378">Hydrolase</keyword>
<sequence>MRSLLLPAHQAWLRYHDLPGQPTVTTVPTGGPGAARVTTDGPGAADPAGGTAPVGVYLPGLASAGSADFPETAAQPGLRDRRWIVVDLLGAGFSDRPVRFGYTVEEHAETVAYLLDHLRLSGCTVVASSMGGAVAIVLAVRRPDLVGRLVVAEPAINPTGRGVLSPYVADLTEDEFVDRGHRALVEMLEQMSLTEGATAGTFAAAVRNAAPYALHRSARSLRTVREPGLREQLYALDLPRALIVGARSRVDVGGFTAHGIPTFAVPDAGHSMMDDNPVGFAEAIAAACAVPATAPA</sequence>
<protein>
    <submittedName>
        <fullName evidence="2">Alpha/beta fold hydrolase</fullName>
    </submittedName>
</protein>
<reference evidence="2 3" key="1">
    <citation type="submission" date="2019-12" db="EMBL/GenBank/DDBJ databases">
        <title>Whole genome sequencing of endophytic Actinobacterium Micromonospora sp. MPMI6T.</title>
        <authorList>
            <person name="Evv R."/>
            <person name="Podile A.R."/>
        </authorList>
    </citation>
    <scope>NUCLEOTIDE SEQUENCE [LARGE SCALE GENOMIC DNA]</scope>
    <source>
        <strain evidence="2 3">MPMI6</strain>
    </source>
</reference>
<dbReference type="InterPro" id="IPR029058">
    <property type="entry name" value="AB_hydrolase_fold"/>
</dbReference>
<dbReference type="Proteomes" id="UP000823521">
    <property type="component" value="Unassembled WGS sequence"/>
</dbReference>
<keyword evidence="3" id="KW-1185">Reference proteome</keyword>
<dbReference type="Pfam" id="PF00561">
    <property type="entry name" value="Abhydrolase_1"/>
    <property type="match status" value="1"/>
</dbReference>
<evidence type="ECO:0000313" key="3">
    <source>
        <dbReference type="Proteomes" id="UP000823521"/>
    </source>
</evidence>
<gene>
    <name evidence="2" type="ORF">GSF22_03175</name>
</gene>
<dbReference type="InterPro" id="IPR050266">
    <property type="entry name" value="AB_hydrolase_sf"/>
</dbReference>
<comment type="caution">
    <text evidence="2">The sequence shown here is derived from an EMBL/GenBank/DDBJ whole genome shotgun (WGS) entry which is preliminary data.</text>
</comment>
<dbReference type="InterPro" id="IPR000073">
    <property type="entry name" value="AB_hydrolase_1"/>
</dbReference>
<organism evidence="2 3">
    <name type="scientific">Micromonospora echinofusca</name>
    <dbReference type="NCBI Taxonomy" id="47858"/>
    <lineage>
        <taxon>Bacteria</taxon>
        <taxon>Bacillati</taxon>
        <taxon>Actinomycetota</taxon>
        <taxon>Actinomycetes</taxon>
        <taxon>Micromonosporales</taxon>
        <taxon>Micromonosporaceae</taxon>
        <taxon>Micromonospora</taxon>
    </lineage>
</organism>
<dbReference type="Gene3D" id="3.40.50.1820">
    <property type="entry name" value="alpha/beta hydrolase"/>
    <property type="match status" value="1"/>
</dbReference>
<evidence type="ECO:0000259" key="1">
    <source>
        <dbReference type="Pfam" id="PF00561"/>
    </source>
</evidence>
<accession>A0ABS3VKF4</accession>
<proteinExistence type="predicted"/>
<dbReference type="RefSeq" id="WP_208811201.1">
    <property type="nucleotide sequence ID" value="NZ_WVUH01000012.1"/>
</dbReference>
<dbReference type="EMBL" id="WVUH01000012">
    <property type="protein sequence ID" value="MBO4205013.1"/>
    <property type="molecule type" value="Genomic_DNA"/>
</dbReference>
<dbReference type="PANTHER" id="PTHR43798:SF33">
    <property type="entry name" value="HYDROLASE, PUTATIVE (AFU_ORTHOLOGUE AFUA_2G14860)-RELATED"/>
    <property type="match status" value="1"/>
</dbReference>